<dbReference type="VEuPathDB" id="CryptoDB:GNI_052080"/>
<evidence type="ECO:0000313" key="1">
    <source>
        <dbReference type="EMBL" id="EZG71890.1"/>
    </source>
</evidence>
<organism evidence="1 2">
    <name type="scientific">Gregarina niphandrodes</name>
    <name type="common">Septate eugregarine</name>
    <dbReference type="NCBI Taxonomy" id="110365"/>
    <lineage>
        <taxon>Eukaryota</taxon>
        <taxon>Sar</taxon>
        <taxon>Alveolata</taxon>
        <taxon>Apicomplexa</taxon>
        <taxon>Conoidasida</taxon>
        <taxon>Gregarinasina</taxon>
        <taxon>Eugregarinorida</taxon>
        <taxon>Gregarinidae</taxon>
        <taxon>Gregarina</taxon>
    </lineage>
</organism>
<proteinExistence type="predicted"/>
<gene>
    <name evidence="1" type="ORF">GNI_052080</name>
</gene>
<accession>A0A023B990</accession>
<keyword evidence="2" id="KW-1185">Reference proteome</keyword>
<name>A0A023B990_GRENI</name>
<comment type="caution">
    <text evidence="1">The sequence shown here is derived from an EMBL/GenBank/DDBJ whole genome shotgun (WGS) entry which is preliminary data.</text>
</comment>
<reference evidence="1" key="1">
    <citation type="submission" date="2013-12" db="EMBL/GenBank/DDBJ databases">
        <authorList>
            <person name="Omoto C.K."/>
            <person name="Sibley D."/>
            <person name="Venepally P."/>
            <person name="Hadjithomas M."/>
            <person name="Karamycheva S."/>
            <person name="Brunk B."/>
            <person name="Roos D."/>
            <person name="Caler E."/>
            <person name="Lorenzi H."/>
        </authorList>
    </citation>
    <scope>NUCLEOTIDE SEQUENCE</scope>
</reference>
<dbReference type="RefSeq" id="XP_011129800.1">
    <property type="nucleotide sequence ID" value="XM_011131498.1"/>
</dbReference>
<sequence>MVVRVSRRLSQLLASDSGVHIASILLSTARCRDKGLARNTGLVLPSHAVDSWVCAALEVQPVEECLPQSMRHVEPIDPFLEPPTVLAAFDKGSL</sequence>
<dbReference type="EMBL" id="AFNH02000398">
    <property type="protein sequence ID" value="EZG71890.1"/>
    <property type="molecule type" value="Genomic_DNA"/>
</dbReference>
<dbReference type="Proteomes" id="UP000019763">
    <property type="component" value="Unassembled WGS sequence"/>
</dbReference>
<dbReference type="GeneID" id="22911922"/>
<evidence type="ECO:0000313" key="2">
    <source>
        <dbReference type="Proteomes" id="UP000019763"/>
    </source>
</evidence>
<dbReference type="AlphaFoldDB" id="A0A023B990"/>
<protein>
    <submittedName>
        <fullName evidence="1">Uncharacterized protein</fullName>
    </submittedName>
</protein>